<accession>E3MFQ8</accession>
<organism evidence="2">
    <name type="scientific">Caenorhabditis remanei</name>
    <name type="common">Caenorhabditis vulgaris</name>
    <dbReference type="NCBI Taxonomy" id="31234"/>
    <lineage>
        <taxon>Eukaryota</taxon>
        <taxon>Metazoa</taxon>
        <taxon>Ecdysozoa</taxon>
        <taxon>Nematoda</taxon>
        <taxon>Chromadorea</taxon>
        <taxon>Rhabditida</taxon>
        <taxon>Rhabditina</taxon>
        <taxon>Rhabditomorpha</taxon>
        <taxon>Rhabditoidea</taxon>
        <taxon>Rhabditidae</taxon>
        <taxon>Peloderinae</taxon>
        <taxon>Caenorhabditis</taxon>
    </lineage>
</organism>
<protein>
    <submittedName>
        <fullName evidence="1">Uncharacterized protein</fullName>
    </submittedName>
</protein>
<evidence type="ECO:0000313" key="2">
    <source>
        <dbReference type="Proteomes" id="UP000008281"/>
    </source>
</evidence>
<evidence type="ECO:0000313" key="1">
    <source>
        <dbReference type="EMBL" id="EFP01301.1"/>
    </source>
</evidence>
<keyword evidence="2" id="KW-1185">Reference proteome</keyword>
<dbReference type="AlphaFoldDB" id="E3MFQ8"/>
<proteinExistence type="predicted"/>
<reference evidence="1" key="1">
    <citation type="submission" date="2007-07" db="EMBL/GenBank/DDBJ databases">
        <title>PCAP assembly of the Caenorhabditis remanei genome.</title>
        <authorList>
            <consortium name="The Caenorhabditis remanei Sequencing Consortium"/>
            <person name="Wilson R.K."/>
        </authorList>
    </citation>
    <scope>NUCLEOTIDE SEQUENCE [LARGE SCALE GENOMIC DNA]</scope>
    <source>
        <strain evidence="1">PB4641</strain>
    </source>
</reference>
<dbReference type="EMBL" id="DS268442">
    <property type="protein sequence ID" value="EFP01301.1"/>
    <property type="molecule type" value="Genomic_DNA"/>
</dbReference>
<gene>
    <name evidence="1" type="ORF">CRE_24389</name>
</gene>
<dbReference type="Proteomes" id="UP000008281">
    <property type="component" value="Unassembled WGS sequence"/>
</dbReference>
<sequence length="168" mass="20054">MTSIKRNGSYKKAIEDAETAVVILEDQPDQSTSQAETDYSKFVAQQIAELEKRDQHYSQLYWCLKAHEIFDEQATLLERLTLEPRETRLPRERMREKLKDYSIEELEVVFQSFVEKYSALKKEEEWLARVGISDSHVYRQLVKQIMQEVKMMILKTKIQFRRLFSKKV</sequence>
<name>E3MFQ8_CAERE</name>
<dbReference type="HOGENOM" id="CLU_1588047_0_0_1"/>